<dbReference type="GO" id="GO:0034039">
    <property type="term" value="F:8-oxo-7,8-dihydroguanine DNA N-glycosylase activity"/>
    <property type="evidence" value="ECO:0007669"/>
    <property type="project" value="TreeGrafter"/>
</dbReference>
<dbReference type="InterPro" id="IPR011257">
    <property type="entry name" value="DNA_glycosylase"/>
</dbReference>
<evidence type="ECO:0000256" key="3">
    <source>
        <dbReference type="ARBA" id="ARBA00008343"/>
    </source>
</evidence>
<dbReference type="InterPro" id="IPR005760">
    <property type="entry name" value="A/G_AdeGlyc_MutY"/>
</dbReference>
<dbReference type="FunFam" id="1.10.340.30:FF:000002">
    <property type="entry name" value="Adenine DNA glycosylase"/>
    <property type="match status" value="1"/>
</dbReference>
<dbReference type="SMART" id="SM00478">
    <property type="entry name" value="ENDO3c"/>
    <property type="match status" value="1"/>
</dbReference>
<keyword evidence="17" id="KW-1185">Reference proteome</keyword>
<dbReference type="AlphaFoldDB" id="A0A7W7AYA0"/>
<evidence type="ECO:0000256" key="10">
    <source>
        <dbReference type="ARBA" id="ARBA00023004"/>
    </source>
</evidence>
<dbReference type="GO" id="GO:0000701">
    <property type="term" value="F:purine-specific mismatch base pair DNA N-glycosylase activity"/>
    <property type="evidence" value="ECO:0007669"/>
    <property type="project" value="UniProtKB-EC"/>
</dbReference>
<reference evidence="16 17" key="1">
    <citation type="submission" date="2020-08" db="EMBL/GenBank/DDBJ databases">
        <title>Genomic Encyclopedia of Type Strains, Phase IV (KMG-IV): sequencing the most valuable type-strain genomes for metagenomic binning, comparative biology and taxonomic classification.</title>
        <authorList>
            <person name="Goeker M."/>
        </authorList>
    </citation>
    <scope>NUCLEOTIDE SEQUENCE [LARGE SCALE GENOMIC DNA]</scope>
    <source>
        <strain evidence="16 17">DSM 17328</strain>
    </source>
</reference>
<keyword evidence="12" id="KW-0234">DNA repair</keyword>
<gene>
    <name evidence="16" type="ORF">GGQ98_000214</name>
</gene>
<evidence type="ECO:0000256" key="9">
    <source>
        <dbReference type="ARBA" id="ARBA00022801"/>
    </source>
</evidence>
<dbReference type="PANTHER" id="PTHR42944:SF1">
    <property type="entry name" value="ADENINE DNA GLYCOSYLASE"/>
    <property type="match status" value="1"/>
</dbReference>
<proteinExistence type="inferred from homology"/>
<name>A0A7W7AYA0_9SPHN</name>
<evidence type="ECO:0000256" key="12">
    <source>
        <dbReference type="ARBA" id="ARBA00023204"/>
    </source>
</evidence>
<keyword evidence="10 14" id="KW-0408">Iron</keyword>
<feature type="domain" description="HhH-GPD" evidence="15">
    <location>
        <begin position="53"/>
        <end position="202"/>
    </location>
</feature>
<evidence type="ECO:0000256" key="14">
    <source>
        <dbReference type="RuleBase" id="RU365096"/>
    </source>
</evidence>
<keyword evidence="6" id="KW-0004">4Fe-4S</keyword>
<dbReference type="Pfam" id="PF14815">
    <property type="entry name" value="NUDIX_4"/>
    <property type="match status" value="1"/>
</dbReference>
<dbReference type="InterPro" id="IPR044298">
    <property type="entry name" value="MIG/MutY"/>
</dbReference>
<dbReference type="GO" id="GO:0032357">
    <property type="term" value="F:oxidized purine DNA binding"/>
    <property type="evidence" value="ECO:0007669"/>
    <property type="project" value="TreeGrafter"/>
</dbReference>
<keyword evidence="9 16" id="KW-0378">Hydrolase</keyword>
<evidence type="ECO:0000259" key="15">
    <source>
        <dbReference type="SMART" id="SM00478"/>
    </source>
</evidence>
<protein>
    <recommendedName>
        <fullName evidence="5 14">Adenine DNA glycosylase</fullName>
        <ecNumber evidence="4 14">3.2.2.31</ecNumber>
    </recommendedName>
</protein>
<dbReference type="PANTHER" id="PTHR42944">
    <property type="entry name" value="ADENINE DNA GLYCOSYLASE"/>
    <property type="match status" value="1"/>
</dbReference>
<comment type="function">
    <text evidence="2">Adenine glycosylase active on G-A mispairs. MutY also corrects error-prone DNA synthesis past GO lesions which are due to the oxidatively damaged form of guanine: 7,8-dihydro-8-oxoguanine (8-oxo-dGTP).</text>
</comment>
<evidence type="ECO:0000256" key="4">
    <source>
        <dbReference type="ARBA" id="ARBA00012045"/>
    </source>
</evidence>
<keyword evidence="7" id="KW-0479">Metal-binding</keyword>
<comment type="cofactor">
    <cofactor evidence="14">
        <name>[4Fe-4S] cluster</name>
        <dbReference type="ChEBI" id="CHEBI:49883"/>
    </cofactor>
    <text evidence="14">Binds 1 [4Fe-4S] cluster.</text>
</comment>
<dbReference type="InterPro" id="IPR023170">
    <property type="entry name" value="HhH_base_excis_C"/>
</dbReference>
<keyword evidence="13 14" id="KW-0326">Glycosidase</keyword>
<dbReference type="InterPro" id="IPR029119">
    <property type="entry name" value="MutY_C"/>
</dbReference>
<evidence type="ECO:0000256" key="11">
    <source>
        <dbReference type="ARBA" id="ARBA00023014"/>
    </source>
</evidence>
<comment type="catalytic activity">
    <reaction evidence="1 14">
        <text>Hydrolyzes free adenine bases from 7,8-dihydro-8-oxoguanine:adenine mismatched double-stranded DNA, leaving an apurinic site.</text>
        <dbReference type="EC" id="3.2.2.31"/>
    </reaction>
</comment>
<dbReference type="EC" id="3.2.2.31" evidence="4 14"/>
<evidence type="ECO:0000256" key="8">
    <source>
        <dbReference type="ARBA" id="ARBA00022763"/>
    </source>
</evidence>
<dbReference type="Gene3D" id="1.10.340.30">
    <property type="entry name" value="Hypothetical protein, domain 2"/>
    <property type="match status" value="1"/>
</dbReference>
<organism evidence="16 17">
    <name type="scientific">Sphingosinicella soli</name>
    <dbReference type="NCBI Taxonomy" id="333708"/>
    <lineage>
        <taxon>Bacteria</taxon>
        <taxon>Pseudomonadati</taxon>
        <taxon>Pseudomonadota</taxon>
        <taxon>Alphaproteobacteria</taxon>
        <taxon>Sphingomonadales</taxon>
        <taxon>Sphingosinicellaceae</taxon>
        <taxon>Sphingosinicella</taxon>
    </lineage>
</organism>
<dbReference type="RefSeq" id="WP_184063789.1">
    <property type="nucleotide sequence ID" value="NZ_JACHNZ010000001.1"/>
</dbReference>
<sequence>MPAKEIAPKDIAPKDIAAPLLAWYDRAHRRLPWRAPPGANAADPYRVWLSEIMLQQTTVAAVIPYFEHFTSRWPTVEALAAAEDGDVLAAWAGLGYYARARNLIACARAVASEHGGRFPETEAALRGLPGVGAYTSAAIAAIAFGQRAVVVDGNVERVVARLFAVETPLPAARPQLRALADTITPGARAGDFAQAMMDLGATVCRPRSPDCLVCPLVVSCDSARRGIADALPAKTPKPPRPTRYANVYVLRDADEVMLVRRPPRGLLGGMLGLPMSEIADTPAPDNAHPGAPAAVRWTRSARPVTHVFTHFELHLAVFSGDLSGITKPSGDWRVANKSAARDLPTLFRKALDFVV</sequence>
<dbReference type="GO" id="GO:0035485">
    <property type="term" value="F:adenine/guanine mispair binding"/>
    <property type="evidence" value="ECO:0007669"/>
    <property type="project" value="TreeGrafter"/>
</dbReference>
<dbReference type="Gene3D" id="1.10.1670.10">
    <property type="entry name" value="Helix-hairpin-Helix base-excision DNA repair enzymes (C-terminal)"/>
    <property type="match status" value="1"/>
</dbReference>
<evidence type="ECO:0000256" key="6">
    <source>
        <dbReference type="ARBA" id="ARBA00022485"/>
    </source>
</evidence>
<dbReference type="GO" id="GO:0051539">
    <property type="term" value="F:4 iron, 4 sulfur cluster binding"/>
    <property type="evidence" value="ECO:0007669"/>
    <property type="project" value="UniProtKB-UniRule"/>
</dbReference>
<dbReference type="CDD" id="cd00056">
    <property type="entry name" value="ENDO3c"/>
    <property type="match status" value="1"/>
</dbReference>
<accession>A0A7W7AYA0</accession>
<keyword evidence="8 14" id="KW-0227">DNA damage</keyword>
<dbReference type="SUPFAM" id="SSF48150">
    <property type="entry name" value="DNA-glycosylase"/>
    <property type="match status" value="1"/>
</dbReference>
<dbReference type="EMBL" id="JACHNZ010000001">
    <property type="protein sequence ID" value="MBB4630613.1"/>
    <property type="molecule type" value="Genomic_DNA"/>
</dbReference>
<comment type="caution">
    <text evidence="16">The sequence shown here is derived from an EMBL/GenBank/DDBJ whole genome shotgun (WGS) entry which is preliminary data.</text>
</comment>
<evidence type="ECO:0000256" key="5">
    <source>
        <dbReference type="ARBA" id="ARBA00022023"/>
    </source>
</evidence>
<dbReference type="InterPro" id="IPR015797">
    <property type="entry name" value="NUDIX_hydrolase-like_dom_sf"/>
</dbReference>
<evidence type="ECO:0000256" key="7">
    <source>
        <dbReference type="ARBA" id="ARBA00022723"/>
    </source>
</evidence>
<evidence type="ECO:0000313" key="17">
    <source>
        <dbReference type="Proteomes" id="UP000566324"/>
    </source>
</evidence>
<dbReference type="CDD" id="cd03431">
    <property type="entry name" value="NUDIX_DNA_Glycosylase_C-MutY"/>
    <property type="match status" value="1"/>
</dbReference>
<dbReference type="NCBIfam" id="TIGR01084">
    <property type="entry name" value="mutY"/>
    <property type="match status" value="1"/>
</dbReference>
<evidence type="ECO:0000313" key="16">
    <source>
        <dbReference type="EMBL" id="MBB4630613.1"/>
    </source>
</evidence>
<dbReference type="InterPro" id="IPR003265">
    <property type="entry name" value="HhH-GPD_domain"/>
</dbReference>
<dbReference type="Pfam" id="PF00730">
    <property type="entry name" value="HhH-GPD"/>
    <property type="match status" value="1"/>
</dbReference>
<evidence type="ECO:0000256" key="2">
    <source>
        <dbReference type="ARBA" id="ARBA00002933"/>
    </source>
</evidence>
<evidence type="ECO:0000256" key="1">
    <source>
        <dbReference type="ARBA" id="ARBA00000843"/>
    </source>
</evidence>
<dbReference type="Proteomes" id="UP000566324">
    <property type="component" value="Unassembled WGS sequence"/>
</dbReference>
<comment type="similarity">
    <text evidence="3 14">Belongs to the Nth/MutY family.</text>
</comment>
<evidence type="ECO:0000256" key="13">
    <source>
        <dbReference type="ARBA" id="ARBA00023295"/>
    </source>
</evidence>
<keyword evidence="11" id="KW-0411">Iron-sulfur</keyword>
<dbReference type="SUPFAM" id="SSF55811">
    <property type="entry name" value="Nudix"/>
    <property type="match status" value="1"/>
</dbReference>
<dbReference type="GO" id="GO:0006298">
    <property type="term" value="P:mismatch repair"/>
    <property type="evidence" value="ECO:0007669"/>
    <property type="project" value="TreeGrafter"/>
</dbReference>
<dbReference type="GO" id="GO:0006284">
    <property type="term" value="P:base-excision repair"/>
    <property type="evidence" value="ECO:0007669"/>
    <property type="project" value="UniProtKB-UniRule"/>
</dbReference>
<dbReference type="GO" id="GO:0046872">
    <property type="term" value="F:metal ion binding"/>
    <property type="evidence" value="ECO:0007669"/>
    <property type="project" value="UniProtKB-UniRule"/>
</dbReference>
<dbReference type="Gene3D" id="3.90.79.10">
    <property type="entry name" value="Nucleoside Triphosphate Pyrophosphohydrolase"/>
    <property type="match status" value="1"/>
</dbReference>